<evidence type="ECO:0008006" key="11">
    <source>
        <dbReference type="Google" id="ProtNLM"/>
    </source>
</evidence>
<comment type="similarity">
    <text evidence="2">Belongs to the glycosyltransferase 31 family. Beta3-Gal-T subfamily.</text>
</comment>
<dbReference type="AlphaFoldDB" id="A0AA39M3M4"/>
<protein>
    <recommendedName>
        <fullName evidence="11">Hexosyltransferase</fullName>
    </recommendedName>
</protein>
<evidence type="ECO:0000256" key="4">
    <source>
        <dbReference type="ARBA" id="ARBA00022968"/>
    </source>
</evidence>
<feature type="transmembrane region" description="Helical" evidence="8">
    <location>
        <begin position="20"/>
        <end position="39"/>
    </location>
</feature>
<dbReference type="PANTHER" id="PTHR23033:SF8">
    <property type="entry name" value="HEXOSYLTRANSFERASE"/>
    <property type="match status" value="1"/>
</dbReference>
<evidence type="ECO:0000256" key="8">
    <source>
        <dbReference type="SAM" id="Phobius"/>
    </source>
</evidence>
<dbReference type="GO" id="GO:0016263">
    <property type="term" value="F:glycoprotein-N-acetylgalactosamine 3-beta-galactosyltransferase activity"/>
    <property type="evidence" value="ECO:0007669"/>
    <property type="project" value="TreeGrafter"/>
</dbReference>
<gene>
    <name evidence="9" type="ORF">QR680_014266</name>
</gene>
<keyword evidence="6 8" id="KW-0472">Membrane</keyword>
<evidence type="ECO:0000256" key="2">
    <source>
        <dbReference type="ARBA" id="ARBA00006462"/>
    </source>
</evidence>
<evidence type="ECO:0000313" key="9">
    <source>
        <dbReference type="EMBL" id="KAK0419687.1"/>
    </source>
</evidence>
<dbReference type="Proteomes" id="UP001175271">
    <property type="component" value="Unassembled WGS sequence"/>
</dbReference>
<comment type="subcellular location">
    <subcellularLocation>
        <location evidence="1">Membrane</location>
        <topology evidence="1">Single-pass type II membrane protein</topology>
    </subcellularLocation>
</comment>
<name>A0AA39M3M4_9BILA</name>
<reference evidence="9" key="1">
    <citation type="submission" date="2023-06" db="EMBL/GenBank/DDBJ databases">
        <title>Genomic analysis of the entomopathogenic nematode Steinernema hermaphroditum.</title>
        <authorList>
            <person name="Schwarz E.M."/>
            <person name="Heppert J.K."/>
            <person name="Baniya A."/>
            <person name="Schwartz H.T."/>
            <person name="Tan C.-H."/>
            <person name="Antoshechkin I."/>
            <person name="Sternberg P.W."/>
            <person name="Goodrich-Blair H."/>
            <person name="Dillman A.R."/>
        </authorList>
    </citation>
    <scope>NUCLEOTIDE SEQUENCE</scope>
    <source>
        <strain evidence="9">PS9179</strain>
        <tissue evidence="9">Whole animal</tissue>
    </source>
</reference>
<accession>A0AA39M3M4</accession>
<comment type="caution">
    <text evidence="9">The sequence shown here is derived from an EMBL/GenBank/DDBJ whole genome shotgun (WGS) entry which is preliminary data.</text>
</comment>
<evidence type="ECO:0000256" key="7">
    <source>
        <dbReference type="SAM" id="MobiDB-lite"/>
    </source>
</evidence>
<dbReference type="PANTHER" id="PTHR23033">
    <property type="entry name" value="BETA1,3-GALACTOSYLTRANSFERASE"/>
    <property type="match status" value="1"/>
</dbReference>
<feature type="region of interest" description="Disordered" evidence="7">
    <location>
        <begin position="41"/>
        <end position="86"/>
    </location>
</feature>
<keyword evidence="4" id="KW-0735">Signal-anchor</keyword>
<evidence type="ECO:0000256" key="6">
    <source>
        <dbReference type="ARBA" id="ARBA00023136"/>
    </source>
</evidence>
<proteinExistence type="inferred from homology"/>
<dbReference type="InterPro" id="IPR026050">
    <property type="entry name" value="C1GALT1/C1GALT1_chp1"/>
</dbReference>
<dbReference type="Gene3D" id="3.90.550.50">
    <property type="match status" value="1"/>
</dbReference>
<keyword evidence="10" id="KW-1185">Reference proteome</keyword>
<evidence type="ECO:0000313" key="10">
    <source>
        <dbReference type="Proteomes" id="UP001175271"/>
    </source>
</evidence>
<keyword evidence="3 8" id="KW-0812">Transmembrane</keyword>
<organism evidence="9 10">
    <name type="scientific">Steinernema hermaphroditum</name>
    <dbReference type="NCBI Taxonomy" id="289476"/>
    <lineage>
        <taxon>Eukaryota</taxon>
        <taxon>Metazoa</taxon>
        <taxon>Ecdysozoa</taxon>
        <taxon>Nematoda</taxon>
        <taxon>Chromadorea</taxon>
        <taxon>Rhabditida</taxon>
        <taxon>Tylenchina</taxon>
        <taxon>Panagrolaimomorpha</taxon>
        <taxon>Strongyloidoidea</taxon>
        <taxon>Steinernematidae</taxon>
        <taxon>Steinernema</taxon>
    </lineage>
</organism>
<evidence type="ECO:0000256" key="5">
    <source>
        <dbReference type="ARBA" id="ARBA00022989"/>
    </source>
</evidence>
<dbReference type="GO" id="GO:0016020">
    <property type="term" value="C:membrane"/>
    <property type="evidence" value="ECO:0007669"/>
    <property type="project" value="UniProtKB-SubCell"/>
</dbReference>
<evidence type="ECO:0000256" key="1">
    <source>
        <dbReference type="ARBA" id="ARBA00004606"/>
    </source>
</evidence>
<sequence>MLVFVVRSCDVQRCKQRRAQAIGISILCALLTKLLAAMSDKRPAEPQNRAGNSSPATRSNAPSSRSETQERPDQTHEHKHLGGVNNEGYKFRRDTVVVGVFRRKDVLLPIVRAFAFGTSSPSIQLSIAFSDILDRVPLVGSGGRLRKPSKTRDLIFGVLVGLLLGFSSYFVAESDVEALTRPAGAFKELSNHTSTIRCVVLVQPHTRKPEKYVAAVKDTYGKQCNETLYFTTSKSLQEKFHEDLNIFLIDSTRSFDHWTIFHHAVDYVNGRTSQFDWTIVVNEQSYVILNNLRRYVHGMNPNIPTMVGKVVDKRSIWTYVFPFHQTEAFELDAGVLMSSTAFRIVASRCAPSWFFPRYTAKMLRKCSSSESIQVTDPVDEEGLRLFHANSPMTLLSEAGKPSAFSSTYLKKKAELHCCSDSAITFGGVKYRDQRMVAYAVDSIKVYGVNRVV</sequence>
<dbReference type="EMBL" id="JAUCMV010000002">
    <property type="protein sequence ID" value="KAK0419687.1"/>
    <property type="molecule type" value="Genomic_DNA"/>
</dbReference>
<feature type="compositionally biased region" description="Basic and acidic residues" evidence="7">
    <location>
        <begin position="67"/>
        <end position="76"/>
    </location>
</feature>
<evidence type="ECO:0000256" key="3">
    <source>
        <dbReference type="ARBA" id="ARBA00022692"/>
    </source>
</evidence>
<feature type="compositionally biased region" description="Polar residues" evidence="7">
    <location>
        <begin position="49"/>
        <end position="66"/>
    </location>
</feature>
<keyword evidence="5 8" id="KW-1133">Transmembrane helix</keyword>